<gene>
    <name evidence="2" type="ORF">Taro_019593</name>
</gene>
<dbReference type="InterPro" id="IPR003609">
    <property type="entry name" value="Pan_app"/>
</dbReference>
<dbReference type="AlphaFoldDB" id="A0A843ULG1"/>
<keyword evidence="3" id="KW-1185">Reference proteome</keyword>
<accession>A0A843ULG1</accession>
<sequence>MPRGLLGWSERCSAPKPSGCRVGANQGYYRVAGVENFLTKFVEGEGAIKLEECKRRCSMDCMCLGFFYWEESSKCWLAPTSGTLNRVSTTAHCRTQRCALRQGDTGIL</sequence>
<comment type="caution">
    <text evidence="2">The sequence shown here is derived from an EMBL/GenBank/DDBJ whole genome shotgun (WGS) entry which is preliminary data.</text>
</comment>
<reference evidence="2" key="1">
    <citation type="submission" date="2017-07" db="EMBL/GenBank/DDBJ databases">
        <title>Taro Niue Genome Assembly and Annotation.</title>
        <authorList>
            <person name="Atibalentja N."/>
            <person name="Keating K."/>
            <person name="Fields C.J."/>
        </authorList>
    </citation>
    <scope>NUCLEOTIDE SEQUENCE</scope>
    <source>
        <strain evidence="2">Niue_2</strain>
        <tissue evidence="2">Leaf</tissue>
    </source>
</reference>
<proteinExistence type="predicted"/>
<organism evidence="2 3">
    <name type="scientific">Colocasia esculenta</name>
    <name type="common">Wild taro</name>
    <name type="synonym">Arum esculentum</name>
    <dbReference type="NCBI Taxonomy" id="4460"/>
    <lineage>
        <taxon>Eukaryota</taxon>
        <taxon>Viridiplantae</taxon>
        <taxon>Streptophyta</taxon>
        <taxon>Embryophyta</taxon>
        <taxon>Tracheophyta</taxon>
        <taxon>Spermatophyta</taxon>
        <taxon>Magnoliopsida</taxon>
        <taxon>Liliopsida</taxon>
        <taxon>Araceae</taxon>
        <taxon>Aroideae</taxon>
        <taxon>Colocasieae</taxon>
        <taxon>Colocasia</taxon>
    </lineage>
</organism>
<protein>
    <recommendedName>
        <fullName evidence="1">Apple domain-containing protein</fullName>
    </recommendedName>
</protein>
<evidence type="ECO:0000313" key="3">
    <source>
        <dbReference type="Proteomes" id="UP000652761"/>
    </source>
</evidence>
<dbReference type="SUPFAM" id="SSF57414">
    <property type="entry name" value="Hairpin loop containing domain-like"/>
    <property type="match status" value="1"/>
</dbReference>
<dbReference type="OrthoDB" id="1884773at2759"/>
<dbReference type="Pfam" id="PF08276">
    <property type="entry name" value="PAN_2"/>
    <property type="match status" value="1"/>
</dbReference>
<name>A0A843ULG1_COLES</name>
<evidence type="ECO:0000259" key="1">
    <source>
        <dbReference type="PROSITE" id="PS50948"/>
    </source>
</evidence>
<dbReference type="Gene3D" id="3.50.4.10">
    <property type="entry name" value="Hepatocyte Growth Factor"/>
    <property type="match status" value="1"/>
</dbReference>
<dbReference type="EMBL" id="NMUH01000949">
    <property type="protein sequence ID" value="MQL87062.1"/>
    <property type="molecule type" value="Genomic_DNA"/>
</dbReference>
<feature type="domain" description="Apple" evidence="1">
    <location>
        <begin position="20"/>
        <end position="98"/>
    </location>
</feature>
<evidence type="ECO:0000313" key="2">
    <source>
        <dbReference type="EMBL" id="MQL87062.1"/>
    </source>
</evidence>
<dbReference type="PROSITE" id="PS50948">
    <property type="entry name" value="PAN"/>
    <property type="match status" value="1"/>
</dbReference>
<dbReference type="Proteomes" id="UP000652761">
    <property type="component" value="Unassembled WGS sequence"/>
</dbReference>